<dbReference type="PANTHER" id="PTHR10947:SF0">
    <property type="entry name" value="PHENYLALANINE--TRNA LIGASE BETA SUBUNIT"/>
    <property type="match status" value="1"/>
</dbReference>
<dbReference type="CDD" id="cd00769">
    <property type="entry name" value="PheRS_beta_core"/>
    <property type="match status" value="1"/>
</dbReference>
<dbReference type="GO" id="GO:0005524">
    <property type="term" value="F:ATP binding"/>
    <property type="evidence" value="ECO:0007669"/>
    <property type="project" value="UniProtKB-UniRule"/>
</dbReference>
<dbReference type="GO" id="GO:0016740">
    <property type="term" value="F:transferase activity"/>
    <property type="evidence" value="ECO:0007669"/>
    <property type="project" value="UniProtKB-ARBA"/>
</dbReference>
<dbReference type="PROSITE" id="PS51447">
    <property type="entry name" value="FDX_ACB"/>
    <property type="match status" value="1"/>
</dbReference>
<dbReference type="SUPFAM" id="SSF54991">
    <property type="entry name" value="Anticodon-binding domain of PheRS"/>
    <property type="match status" value="1"/>
</dbReference>
<feature type="binding site" evidence="15">
    <location>
        <position position="469"/>
    </location>
    <ligand>
        <name>Mg(2+)</name>
        <dbReference type="ChEBI" id="CHEBI:18420"/>
        <note>shared with alpha subunit</note>
    </ligand>
</feature>
<keyword evidence="8 15" id="KW-0547">Nucleotide-binding</keyword>
<dbReference type="Pfam" id="PF03147">
    <property type="entry name" value="FDX-ACB"/>
    <property type="match status" value="1"/>
</dbReference>
<keyword evidence="10 15" id="KW-0460">Magnesium</keyword>
<dbReference type="FunFam" id="2.40.50.140:FF:000045">
    <property type="entry name" value="Phenylalanine--tRNA ligase beta subunit"/>
    <property type="match status" value="1"/>
</dbReference>
<comment type="subcellular location">
    <subcellularLocation>
        <location evidence="1 15">Cytoplasm</location>
    </subcellularLocation>
</comment>
<dbReference type="GO" id="GO:0000287">
    <property type="term" value="F:magnesium ion binding"/>
    <property type="evidence" value="ECO:0007669"/>
    <property type="project" value="UniProtKB-UniRule"/>
</dbReference>
<dbReference type="PROSITE" id="PS51483">
    <property type="entry name" value="B5"/>
    <property type="match status" value="1"/>
</dbReference>
<feature type="binding site" evidence="15">
    <location>
        <position position="466"/>
    </location>
    <ligand>
        <name>Mg(2+)</name>
        <dbReference type="ChEBI" id="CHEBI:18420"/>
        <note>shared with alpha subunit</note>
    </ligand>
</feature>
<dbReference type="InterPro" id="IPR020825">
    <property type="entry name" value="Phe-tRNA_synthase-like_B3/B4"/>
</dbReference>
<dbReference type="Gene3D" id="3.30.70.380">
    <property type="entry name" value="Ferrodoxin-fold anticodon-binding domain"/>
    <property type="match status" value="1"/>
</dbReference>
<comment type="cofactor">
    <cofactor evidence="15">
        <name>Mg(2+)</name>
        <dbReference type="ChEBI" id="CHEBI:18420"/>
    </cofactor>
    <text evidence="15">Binds 2 magnesium ions per tetramer.</text>
</comment>
<gene>
    <name evidence="15" type="primary">pheT</name>
    <name evidence="20" type="ORF">DW687_05085</name>
</gene>
<dbReference type="PROSITE" id="PS50886">
    <property type="entry name" value="TRBD"/>
    <property type="match status" value="1"/>
</dbReference>
<dbReference type="SMART" id="SM00874">
    <property type="entry name" value="B5"/>
    <property type="match status" value="1"/>
</dbReference>
<dbReference type="EMBL" id="QUSM01000003">
    <property type="protein sequence ID" value="RGD74143.1"/>
    <property type="molecule type" value="Genomic_DNA"/>
</dbReference>
<dbReference type="PANTHER" id="PTHR10947">
    <property type="entry name" value="PHENYLALANYL-TRNA SYNTHETASE BETA CHAIN AND LEUCINE-RICH REPEAT-CONTAINING PROTEIN 47"/>
    <property type="match status" value="1"/>
</dbReference>
<keyword evidence="12 15" id="KW-0648">Protein biosynthesis</keyword>
<dbReference type="AlphaFoldDB" id="A0A3E3DY28"/>
<dbReference type="GO" id="GO:0140096">
    <property type="term" value="F:catalytic activity, acting on a protein"/>
    <property type="evidence" value="ECO:0007669"/>
    <property type="project" value="UniProtKB-ARBA"/>
</dbReference>
<dbReference type="NCBIfam" id="NF045760">
    <property type="entry name" value="YtpR"/>
    <property type="match status" value="1"/>
</dbReference>
<comment type="subunit">
    <text evidence="3 15">Tetramer of two alpha and two beta subunits.</text>
</comment>
<proteinExistence type="inferred from homology"/>
<dbReference type="SUPFAM" id="SSF46955">
    <property type="entry name" value="Putative DNA-binding domain"/>
    <property type="match status" value="1"/>
</dbReference>
<organism evidence="20 21">
    <name type="scientific">Anaerofustis stercorihominis</name>
    <dbReference type="NCBI Taxonomy" id="214853"/>
    <lineage>
        <taxon>Bacteria</taxon>
        <taxon>Bacillati</taxon>
        <taxon>Bacillota</taxon>
        <taxon>Clostridia</taxon>
        <taxon>Eubacteriales</taxon>
        <taxon>Eubacteriaceae</taxon>
        <taxon>Anaerofustis</taxon>
    </lineage>
</organism>
<dbReference type="CDD" id="cd02796">
    <property type="entry name" value="tRNA_bind_bactPheRS"/>
    <property type="match status" value="1"/>
</dbReference>
<dbReference type="Proteomes" id="UP000261212">
    <property type="component" value="Unassembled WGS sequence"/>
</dbReference>
<dbReference type="InterPro" id="IPR002547">
    <property type="entry name" value="tRNA-bd_dom"/>
</dbReference>
<dbReference type="InterPro" id="IPR012340">
    <property type="entry name" value="NA-bd_OB-fold"/>
</dbReference>
<evidence type="ECO:0000256" key="15">
    <source>
        <dbReference type="HAMAP-Rule" id="MF_00283"/>
    </source>
</evidence>
<keyword evidence="6 15" id="KW-0436">Ligase</keyword>
<evidence type="ECO:0000256" key="2">
    <source>
        <dbReference type="ARBA" id="ARBA00008653"/>
    </source>
</evidence>
<evidence type="ECO:0000256" key="7">
    <source>
        <dbReference type="ARBA" id="ARBA00022723"/>
    </source>
</evidence>
<dbReference type="InterPro" id="IPR009061">
    <property type="entry name" value="DNA-bd_dom_put_sf"/>
</dbReference>
<keyword evidence="4 15" id="KW-0963">Cytoplasm</keyword>
<dbReference type="GO" id="GO:0000049">
    <property type="term" value="F:tRNA binding"/>
    <property type="evidence" value="ECO:0007669"/>
    <property type="project" value="UniProtKB-UniRule"/>
</dbReference>
<keyword evidence="7 15" id="KW-0479">Metal-binding</keyword>
<sequence>MLVPINWLKEYVNIDKDIKEFADMMTMSGSMVETVTYLGEGIENVVTAKINKITPHENAQKLIICTMFDGKEEYQVVTGANNVSEGDIVPFAKVGAKLPDGTKLKKAKLRGVESFGMLCSGQELGMSSSIIPKNMEDGIYIFSSDVPIGIDAKEALGLDEYVIDFELTNNRQDCNSILGMAYEAGATMGEKFIMPDFKIEDKSNDINDKLSVEVKNTDLCKRYCARLLRVKKVEPSPLWMQKRLMACGIRPISNIVDVSNYVMLELGQPLHMFDYDKLEGHKIIVDTAKDGETMVTLDNIERELDDKMLLINDENRGVCVAGVMGAANSVVDDDTKNIVIESANFGKNSIRRTSRKFGLRSEASAHYEKGINPLITRYAIDRAASLLVEIGACELVEGLIDENFYEKEPVKMDIDYNDVNKLLGSDISAEEQVKLLDLLNFEPKLNGDIISITAPLLRDDVNIKEDVIEDIARMYGYNNLPSTLMESSNYISEKNTYYRDKNALKDALVAAGALETLTYTFTSKEKLDELGFDENDIRSKYLKVINPLGEDTGYMRTSMMVSMLEALSFNYSRKNKERVLFEVGNVFFNDKFDELGLPLQKEHLVIGKYNTDFFEIKGIVEYLFNKFRIKGVKFIKAEENMLHPSRSAYVCIDDKIIGYIGNVHPVLLKKYNLKEDVVVAELDVKTIIELYDKEVVFKEFPKFPALERDIAVVVDEDVYAGEIIDEIKKAGGKYLVKAEVFDVFTGEQVGEGKKSVAAALNFRAEDRTLTDEEIDVTFSKIVKALDENLNAKLR</sequence>
<dbReference type="FunFam" id="3.30.70.380:FF:000001">
    <property type="entry name" value="Phenylalanine--tRNA ligase beta subunit"/>
    <property type="match status" value="1"/>
</dbReference>
<protein>
    <recommendedName>
        <fullName evidence="15">Phenylalanine--tRNA ligase beta subunit</fullName>
        <ecNumber evidence="15">6.1.1.20</ecNumber>
    </recommendedName>
    <alternativeName>
        <fullName evidence="15">Phenylalanyl-tRNA synthetase beta subunit</fullName>
        <shortName evidence="15">PheRS</shortName>
    </alternativeName>
</protein>
<dbReference type="SMART" id="SM00896">
    <property type="entry name" value="FDX-ACB"/>
    <property type="match status" value="1"/>
</dbReference>
<dbReference type="InterPro" id="IPR005121">
    <property type="entry name" value="Fdx_antiC-bd"/>
</dbReference>
<keyword evidence="9 15" id="KW-0067">ATP-binding</keyword>
<evidence type="ECO:0000256" key="1">
    <source>
        <dbReference type="ARBA" id="ARBA00004496"/>
    </source>
</evidence>
<feature type="domain" description="TRNA-binding" evidence="17">
    <location>
        <begin position="39"/>
        <end position="153"/>
    </location>
</feature>
<dbReference type="SUPFAM" id="SSF55681">
    <property type="entry name" value="Class II aaRS and biotin synthetases"/>
    <property type="match status" value="1"/>
</dbReference>
<dbReference type="GO" id="GO:0006432">
    <property type="term" value="P:phenylalanyl-tRNA aminoacylation"/>
    <property type="evidence" value="ECO:0007669"/>
    <property type="project" value="UniProtKB-UniRule"/>
</dbReference>
<evidence type="ECO:0000256" key="11">
    <source>
        <dbReference type="ARBA" id="ARBA00022884"/>
    </source>
</evidence>
<dbReference type="Gene3D" id="3.30.930.10">
    <property type="entry name" value="Bira Bifunctional Protein, Domain 2"/>
    <property type="match status" value="1"/>
</dbReference>
<reference evidence="20 21" key="1">
    <citation type="submission" date="2018-08" db="EMBL/GenBank/DDBJ databases">
        <title>A genome reference for cultivated species of the human gut microbiota.</title>
        <authorList>
            <person name="Zou Y."/>
            <person name="Xue W."/>
            <person name="Luo G."/>
        </authorList>
    </citation>
    <scope>NUCLEOTIDE SEQUENCE [LARGE SCALE GENOMIC DNA]</scope>
    <source>
        <strain evidence="20 21">AM25-6</strain>
    </source>
</reference>
<comment type="catalytic activity">
    <reaction evidence="14 15">
        <text>tRNA(Phe) + L-phenylalanine + ATP = L-phenylalanyl-tRNA(Phe) + AMP + diphosphate + H(+)</text>
        <dbReference type="Rhea" id="RHEA:19413"/>
        <dbReference type="Rhea" id="RHEA-COMP:9668"/>
        <dbReference type="Rhea" id="RHEA-COMP:9699"/>
        <dbReference type="ChEBI" id="CHEBI:15378"/>
        <dbReference type="ChEBI" id="CHEBI:30616"/>
        <dbReference type="ChEBI" id="CHEBI:33019"/>
        <dbReference type="ChEBI" id="CHEBI:58095"/>
        <dbReference type="ChEBI" id="CHEBI:78442"/>
        <dbReference type="ChEBI" id="CHEBI:78531"/>
        <dbReference type="ChEBI" id="CHEBI:456215"/>
        <dbReference type="EC" id="6.1.1.20"/>
    </reaction>
</comment>
<name>A0A3E3DY28_9FIRM</name>
<dbReference type="GO" id="GO:0004826">
    <property type="term" value="F:phenylalanine-tRNA ligase activity"/>
    <property type="evidence" value="ECO:0007669"/>
    <property type="project" value="UniProtKB-UniRule"/>
</dbReference>
<feature type="binding site" evidence="15">
    <location>
        <position position="470"/>
    </location>
    <ligand>
        <name>Mg(2+)</name>
        <dbReference type="ChEBI" id="CHEBI:18420"/>
        <note>shared with alpha subunit</note>
    </ligand>
</feature>
<feature type="domain" description="FDX-ACB" evidence="18">
    <location>
        <begin position="701"/>
        <end position="794"/>
    </location>
</feature>
<evidence type="ECO:0000256" key="4">
    <source>
        <dbReference type="ARBA" id="ARBA00022490"/>
    </source>
</evidence>
<evidence type="ECO:0000256" key="8">
    <source>
        <dbReference type="ARBA" id="ARBA00022741"/>
    </source>
</evidence>
<evidence type="ECO:0000256" key="9">
    <source>
        <dbReference type="ARBA" id="ARBA00022840"/>
    </source>
</evidence>
<dbReference type="InterPro" id="IPR005147">
    <property type="entry name" value="tRNA_synthase_B5-dom"/>
</dbReference>
<dbReference type="InterPro" id="IPR033714">
    <property type="entry name" value="tRNA_bind_bactPheRS"/>
</dbReference>
<feature type="domain" description="B5" evidence="19">
    <location>
        <begin position="407"/>
        <end position="482"/>
    </location>
</feature>
<dbReference type="InterPro" id="IPR004532">
    <property type="entry name" value="Phe-tRNA-ligase_IIc_bsu_bact"/>
</dbReference>
<keyword evidence="11 16" id="KW-0694">RNA-binding</keyword>
<dbReference type="Gene3D" id="3.50.40.10">
    <property type="entry name" value="Phenylalanyl-trna Synthetase, Chain B, domain 3"/>
    <property type="match status" value="1"/>
</dbReference>
<dbReference type="GO" id="GO:0009328">
    <property type="term" value="C:phenylalanine-tRNA ligase complex"/>
    <property type="evidence" value="ECO:0007669"/>
    <property type="project" value="TreeGrafter"/>
</dbReference>
<dbReference type="RefSeq" id="WP_117531996.1">
    <property type="nucleotide sequence ID" value="NZ_QUSM01000003.1"/>
</dbReference>
<keyword evidence="13 15" id="KW-0030">Aminoacyl-tRNA synthetase</keyword>
<evidence type="ECO:0000256" key="12">
    <source>
        <dbReference type="ARBA" id="ARBA00022917"/>
    </source>
</evidence>
<dbReference type="InterPro" id="IPR041616">
    <property type="entry name" value="PheRS_beta_core"/>
</dbReference>
<dbReference type="SMART" id="SM00873">
    <property type="entry name" value="B3_4"/>
    <property type="match status" value="1"/>
</dbReference>
<dbReference type="InterPro" id="IPR045864">
    <property type="entry name" value="aa-tRNA-synth_II/BPL/LPL"/>
</dbReference>
<dbReference type="Pfam" id="PF03483">
    <property type="entry name" value="B3_4"/>
    <property type="match status" value="1"/>
</dbReference>
<evidence type="ECO:0000259" key="17">
    <source>
        <dbReference type="PROSITE" id="PS50886"/>
    </source>
</evidence>
<accession>A0A3E3DY28</accession>
<evidence type="ECO:0000313" key="21">
    <source>
        <dbReference type="Proteomes" id="UP000261212"/>
    </source>
</evidence>
<evidence type="ECO:0000313" key="20">
    <source>
        <dbReference type="EMBL" id="RGD74143.1"/>
    </source>
</evidence>
<dbReference type="FunFam" id="3.50.40.10:FF:000001">
    <property type="entry name" value="Phenylalanine--tRNA ligase beta subunit"/>
    <property type="match status" value="1"/>
</dbReference>
<dbReference type="HAMAP" id="MF_00283">
    <property type="entry name" value="Phe_tRNA_synth_beta1"/>
    <property type="match status" value="1"/>
</dbReference>
<dbReference type="Pfam" id="PF03484">
    <property type="entry name" value="B5"/>
    <property type="match status" value="1"/>
</dbReference>
<dbReference type="InterPro" id="IPR045060">
    <property type="entry name" value="Phe-tRNA-ligase_IIc_bsu"/>
</dbReference>
<feature type="binding site" evidence="15">
    <location>
        <position position="460"/>
    </location>
    <ligand>
        <name>Mg(2+)</name>
        <dbReference type="ChEBI" id="CHEBI:18420"/>
        <note>shared with alpha subunit</note>
    </ligand>
</feature>
<evidence type="ECO:0000259" key="18">
    <source>
        <dbReference type="PROSITE" id="PS51447"/>
    </source>
</evidence>
<dbReference type="Gene3D" id="2.40.50.140">
    <property type="entry name" value="Nucleic acid-binding proteins"/>
    <property type="match status" value="1"/>
</dbReference>
<dbReference type="Gene3D" id="3.30.56.10">
    <property type="match status" value="2"/>
</dbReference>
<evidence type="ECO:0000256" key="6">
    <source>
        <dbReference type="ARBA" id="ARBA00022598"/>
    </source>
</evidence>
<evidence type="ECO:0000256" key="14">
    <source>
        <dbReference type="ARBA" id="ARBA00049255"/>
    </source>
</evidence>
<dbReference type="Pfam" id="PF17759">
    <property type="entry name" value="tRNA_synthFbeta"/>
    <property type="match status" value="1"/>
</dbReference>
<comment type="similarity">
    <text evidence="2 15">Belongs to the phenylalanyl-tRNA synthetase beta subunit family. Type 1 subfamily.</text>
</comment>
<evidence type="ECO:0000256" key="10">
    <source>
        <dbReference type="ARBA" id="ARBA00022842"/>
    </source>
</evidence>
<evidence type="ECO:0000256" key="5">
    <source>
        <dbReference type="ARBA" id="ARBA00022555"/>
    </source>
</evidence>
<dbReference type="SUPFAM" id="SSF56037">
    <property type="entry name" value="PheT/TilS domain"/>
    <property type="match status" value="1"/>
</dbReference>
<evidence type="ECO:0000256" key="16">
    <source>
        <dbReference type="PROSITE-ProRule" id="PRU00209"/>
    </source>
</evidence>
<dbReference type="NCBIfam" id="TIGR00472">
    <property type="entry name" value="pheT_bact"/>
    <property type="match status" value="1"/>
</dbReference>
<dbReference type="InterPro" id="IPR005146">
    <property type="entry name" value="B3/B4_tRNA-bd"/>
</dbReference>
<dbReference type="EC" id="6.1.1.20" evidence="15"/>
<evidence type="ECO:0000256" key="13">
    <source>
        <dbReference type="ARBA" id="ARBA00023146"/>
    </source>
</evidence>
<dbReference type="InterPro" id="IPR036690">
    <property type="entry name" value="Fdx_antiC-bd_sf"/>
</dbReference>
<keyword evidence="5 16" id="KW-0820">tRNA-binding</keyword>
<evidence type="ECO:0000259" key="19">
    <source>
        <dbReference type="PROSITE" id="PS51483"/>
    </source>
</evidence>
<comment type="caution">
    <text evidence="20">The sequence shown here is derived from an EMBL/GenBank/DDBJ whole genome shotgun (WGS) entry which is preliminary data.</text>
</comment>
<dbReference type="Pfam" id="PF01588">
    <property type="entry name" value="tRNA_bind"/>
    <property type="match status" value="1"/>
</dbReference>
<dbReference type="SUPFAM" id="SSF50249">
    <property type="entry name" value="Nucleic acid-binding proteins"/>
    <property type="match status" value="1"/>
</dbReference>
<evidence type="ECO:0000256" key="3">
    <source>
        <dbReference type="ARBA" id="ARBA00011209"/>
    </source>
</evidence>